<dbReference type="Pfam" id="PF20222">
    <property type="entry name" value="DUF6581"/>
    <property type="match status" value="1"/>
</dbReference>
<dbReference type="EMBL" id="LUEZ02000010">
    <property type="protein sequence ID" value="RDB28854.1"/>
    <property type="molecule type" value="Genomic_DNA"/>
</dbReference>
<comment type="subcellular location">
    <subcellularLocation>
        <location evidence="1">Nucleus</location>
    </subcellularLocation>
</comment>
<feature type="compositionally biased region" description="Polar residues" evidence="6">
    <location>
        <begin position="647"/>
        <end position="659"/>
    </location>
</feature>
<proteinExistence type="predicted"/>
<feature type="transmembrane region" description="Helical" evidence="7">
    <location>
        <begin position="2591"/>
        <end position="2617"/>
    </location>
</feature>
<dbReference type="Proteomes" id="UP000076154">
    <property type="component" value="Unassembled WGS sequence"/>
</dbReference>
<organism evidence="10 11">
    <name type="scientific">Hypsizygus marmoreus</name>
    <name type="common">White beech mushroom</name>
    <name type="synonym">Agaricus marmoreus</name>
    <dbReference type="NCBI Taxonomy" id="39966"/>
    <lineage>
        <taxon>Eukaryota</taxon>
        <taxon>Fungi</taxon>
        <taxon>Dikarya</taxon>
        <taxon>Basidiomycota</taxon>
        <taxon>Agaricomycotina</taxon>
        <taxon>Agaricomycetes</taxon>
        <taxon>Agaricomycetidae</taxon>
        <taxon>Agaricales</taxon>
        <taxon>Tricholomatineae</taxon>
        <taxon>Lyophyllaceae</taxon>
        <taxon>Hypsizygus</taxon>
    </lineage>
</organism>
<evidence type="ECO:0000313" key="11">
    <source>
        <dbReference type="Proteomes" id="UP000076154"/>
    </source>
</evidence>
<feature type="region of interest" description="Disordered" evidence="6">
    <location>
        <begin position="1532"/>
        <end position="1553"/>
    </location>
</feature>
<dbReference type="InterPro" id="IPR017956">
    <property type="entry name" value="AT_hook_DNA-bd_motif"/>
</dbReference>
<accession>A0A369KAQ2</accession>
<feature type="region of interest" description="Disordered" evidence="6">
    <location>
        <begin position="756"/>
        <end position="777"/>
    </location>
</feature>
<keyword evidence="2" id="KW-0597">Phosphoprotein</keyword>
<feature type="domain" description="B-block binding subunit of TFIIIC" evidence="8">
    <location>
        <begin position="147"/>
        <end position="198"/>
    </location>
</feature>
<evidence type="ECO:0000256" key="3">
    <source>
        <dbReference type="ARBA" id="ARBA00023125"/>
    </source>
</evidence>
<feature type="transmembrane region" description="Helical" evidence="7">
    <location>
        <begin position="2550"/>
        <end position="2571"/>
    </location>
</feature>
<dbReference type="PANTHER" id="PTHR15180:SF1">
    <property type="entry name" value="GENERAL TRANSCRIPTION FACTOR 3C POLYPEPTIDE 1"/>
    <property type="match status" value="1"/>
</dbReference>
<sequence length="2868" mass="319779">MDELLHHCLRELSFDGDLGCNVSRLRDFIVEFYAHTGTPQTPDDAFCAFVWSLVVQQPTVRVGTIPPGVTSEVWIAPQTSAKRKAKAKGEEHVETTPTELDIVPDARERTLDQLKQEYGDKLRIAVDPDAIYAAITGSHIRFAKLSPMVYSALQIITRGRDSGVTVVQLGQQSKYDQKTCFYLVRQLTDLDLVVKVRRGGVGTHFVIHRYFFDRSPSWKAIRDEENQAEDSHNAGLDRAADLLDEEEDKSTDLQSLDFTPIDARHLSSLPLIRGRVVKLLKASRNQMHASNNMLITLGFSNPTKTDRRFFQSRIREMIQQGLIEKVVVPSNKKKSVNASVKCFRLVSRDQKADAEGIVIQPQDGDEDDKDVGGLSGVKTNITIHKQIFDLLEDSGMAGMTLNELSAALCNFDKRTIELLLTRAEKFPPPSHLSDLGIAGLMETSGRERRHRYFTVASYCQLIAKENLDNSSTGYTDVDLTNVGGFLPVESKLFYGDHEELFQYQDSFKDVEKASGKTRKRPLKNPILADGSVKIGRPRKDATGEDAKPKRKPNKRRRDEIEPETSRSAIVDEEEGQPTKKRRVNADGASDANIALHELTKTMRMKTDISDNLSKKRGRPPKEKPKDDKGEEIPSAPPKKRGRPSKASFLTSEQINGTPSATPPRKRVPKRKEEVENVQATLAARNKKARTQVAMDETEVALGSEPVAEEGTISVATTPEAPVLQPPMSDSRPTVAQPNVQGNADEVIRQRAAGDEHMLDTNPPAPTLPPSPAPLPTPTPSAKLDILYKPDPQDAHSLAIQPSAVPIDPALMMDVLEHTQRILHGSPIVAGSPLTPLDDQLMSEPPSYICTPQRSTPQPEVLVPRSTSLTSEKISETGVDGVTKAAARGTRVNVSHLRRENEFYRVVENLGGIVNIQTKEIFEEHVALLEVMAKAGEATSSPPGTRTDKRTAVATFNNLERRGRIKQLKTAVMTHTGVRRPACIVYLPTVSQEKLNAFLADLARGNHTAPHPGSFVKIDEHVEYGADPSSVSRNALPLQLLQMEQPGEDRKERWSKNVARADQLFSYDDSVIRDVLLTERTTLAQLYGFIVGKAVRTRELHLSTLDAFEKRNPSPNIISHEQRIIDVSYFCHDIPLGLYCSLVSALSHDDELTRFMATEQGRQTLVQDLPDNLNFMLQIGRSRARSRFLDILELLRAMKLVTPLQASTADTPWITCTPIEGHPKAFDVASLEGWTVSTPMAAPMYWHFNDIAPIHVWAVSEVDPPFWQDVPVASTADGVTFWRLLEEASTNARITTDENSVSVTGPNTSISVGRCLRRHVSWNSNYILTWHQMQYLKQFAEVSTGKTPLQDADKGVAQIEKISWVISAPTLSIQNFFEAMHTKLLRDLDKLHKKSEQHAVDKHAKRTAATKASLAKKAADARIQREEDWDVLLQSLHPAPLEGPAAVRVNRVRERFLQAGSTRRVAKWEAEIAEALREADIVTKQVLKAPNKRTFVSARNAPVPMDTPLTVAVNPPEKPVEMLIALQGPPIVQRHAKTKRKRKGRGTEEDEPAELKPKTLRRHRFQWNRDYEELARDASAIIKARCRNLPRLDWAAFEQVFPAVPRNTVRQRLAHIRETPGNEAYLNRLEDRWYELWMQHRGTPLLPDDDPTSTNNFDLVKHVEFLRQHVDKNALRVGFAQPKERAGTTIPASIDQLFENYNVVETTPSAPSWDFVWNAVVEEGREKRMLRQPLLKTTEEMPSVGESPLEPISLAESAMKMVLGTPPELYDPEQASVLLHSIGETYVSSATKNLLSRGVLSKLVRDPQKQKPGRQLKISEVNQNAIGGSVPRDTFQDAVALEEMSAQDDTWREWPLLATDGDSAALIQLVSEDKVEFRIDTTQAQLARPTLDWNSKKADDDQIETGIYVRTGLVPATQPPVQSPESSPLPIPTELPPEYLLGHGQSVDGGAACCRRLTGVGLADCMVCLEDEWTSFNDSLTPEERELAMHVLTIVRLGEEHGVTKIHLRRNTNVGVTSGQLFSIVKRMTESAVPMLFWTGYSSLVLVSSAYIKNWTVLVSESPATRIFPRRWFDISGFKIGDFWEAGLRAVMGVIIFRPGVTQAELRWRLRSVYDRQEVGDLVRSLLEDGYLKMRCDPSIERDNLNVGACDDLEEKGVFWFVGDEKHWYQVNLLELSRRDFFDASAMSPVAKMHIKQLCNHVPLPATIKLVWDHITFSRLTTAYFIFSILHFSIQLSLQIKVFTTNADAALFLNNIVVQGQAVNDSLPFLQGNTLRMCSWVPSNLDVDDGGCPVVWNGTQGNNVIGTQPDEVNDGSAAASGGFDLSLSSTIETSSISISTATSSAATSSTTTSSTTTSSTISLSPTKVHTTVTSTSSSLPQTITIFVGPRPTSGILGSSNDDDDDDDDDSVDDDLLKREIPHILAFQEAGQTKINISGMGFENTPATLDKSCIWALNWPVSVLDNTKREDLVFIAFQFWVLGMSIVALLNESIPHILASLLTHMMATSWAAFQISHTANFRSNFNRVITNGACNGTSLLPNYWEDRGTAEIASLALNIFALLISCFLTWKLIKLFGWQTFKRVGASLTINRVYKLVLLLSITIQLSLFFMVVTVSLWIDQLVNSTIGDLADFQTLYKVTSIITILLLIPWLMTGWFAVRRELRMPMFFFLLLSFLYLGGWSVMFFSVTFRWTFVTWRFFSIMASASVFLTVMSFALGIVCRFNFGKGLLRYLNAQQSLPGDDFVYYGSSDIEKVDFPSNEKPIPTYSATFGSGPDVLPPSQMFVSRGPRFFDRSAPPFESGSRPPVTAPPNAYTIVRKVSDGSSHSGSVARSDSHSSNKSFGTLASFYTYGEHSHTRNDSQQRQRWVIE</sequence>
<evidence type="ECO:0000259" key="8">
    <source>
        <dbReference type="Pfam" id="PF04182"/>
    </source>
</evidence>
<dbReference type="OrthoDB" id="68020at2759"/>
<evidence type="ECO:0000313" key="10">
    <source>
        <dbReference type="EMBL" id="RDB28854.1"/>
    </source>
</evidence>
<keyword evidence="5" id="KW-0539">Nucleus</keyword>
<dbReference type="STRING" id="39966.A0A369KAQ2"/>
<feature type="compositionally biased region" description="Acidic residues" evidence="6">
    <location>
        <begin position="2399"/>
        <end position="2411"/>
    </location>
</feature>
<name>A0A369KAQ2_HYPMA</name>
<reference evidence="10" key="1">
    <citation type="submission" date="2018-04" db="EMBL/GenBank/DDBJ databases">
        <title>Whole genome sequencing of Hypsizygus marmoreus.</title>
        <authorList>
            <person name="Choi I.-G."/>
            <person name="Min B."/>
            <person name="Kim J.-G."/>
            <person name="Kim S."/>
            <person name="Oh Y.-L."/>
            <person name="Kong W.-S."/>
            <person name="Park H."/>
            <person name="Jeong J."/>
            <person name="Song E.-S."/>
        </authorList>
    </citation>
    <scope>NUCLEOTIDE SEQUENCE [LARGE SCALE GENOMIC DNA]</scope>
    <source>
        <strain evidence="10">51987-8</strain>
    </source>
</reference>
<feature type="transmembrane region" description="Helical" evidence="7">
    <location>
        <begin position="2637"/>
        <end position="2657"/>
    </location>
</feature>
<dbReference type="GO" id="GO:0042791">
    <property type="term" value="P:5S class rRNA transcription by RNA polymerase III"/>
    <property type="evidence" value="ECO:0007669"/>
    <property type="project" value="TreeGrafter"/>
</dbReference>
<evidence type="ECO:0000256" key="1">
    <source>
        <dbReference type="ARBA" id="ARBA00004123"/>
    </source>
</evidence>
<dbReference type="SMART" id="SM00384">
    <property type="entry name" value="AT_hook"/>
    <property type="match status" value="2"/>
</dbReference>
<evidence type="ECO:0000256" key="7">
    <source>
        <dbReference type="SAM" id="Phobius"/>
    </source>
</evidence>
<dbReference type="GO" id="GO:0003677">
    <property type="term" value="F:DNA binding"/>
    <property type="evidence" value="ECO:0007669"/>
    <property type="project" value="UniProtKB-KW"/>
</dbReference>
<feature type="compositionally biased region" description="Basic and acidic residues" evidence="6">
    <location>
        <begin position="619"/>
        <end position="631"/>
    </location>
</feature>
<evidence type="ECO:0000256" key="4">
    <source>
        <dbReference type="ARBA" id="ARBA00023163"/>
    </source>
</evidence>
<protein>
    <submittedName>
        <fullName evidence="10">Uncharacterized protein</fullName>
    </submittedName>
</protein>
<feature type="region of interest" description="Disordered" evidence="6">
    <location>
        <begin position="2387"/>
        <end position="2411"/>
    </location>
</feature>
<feature type="domain" description="Transcription factor tau subunit sfc3/Tfc3 C-terminal" evidence="9">
    <location>
        <begin position="1560"/>
        <end position="1932"/>
    </location>
</feature>
<dbReference type="FunCoup" id="A0A369KAQ2">
    <property type="interactions" value="4"/>
</dbReference>
<dbReference type="GO" id="GO:0005634">
    <property type="term" value="C:nucleus"/>
    <property type="evidence" value="ECO:0007669"/>
    <property type="project" value="UniProtKB-SubCell"/>
</dbReference>
<feature type="compositionally biased region" description="Basic residues" evidence="6">
    <location>
        <begin position="1533"/>
        <end position="1543"/>
    </location>
</feature>
<feature type="compositionally biased region" description="Basic and acidic residues" evidence="6">
    <location>
        <begin position="597"/>
        <end position="608"/>
    </location>
</feature>
<dbReference type="InParanoid" id="A0A369KAQ2"/>
<dbReference type="GO" id="GO:0000127">
    <property type="term" value="C:transcription factor TFIIIC complex"/>
    <property type="evidence" value="ECO:0007669"/>
    <property type="project" value="InterPro"/>
</dbReference>
<dbReference type="PANTHER" id="PTHR15180">
    <property type="entry name" value="GENERAL TRANSCRIPTION FACTOR 3C POLYPEPTIDE 1"/>
    <property type="match status" value="1"/>
</dbReference>
<keyword evidence="4" id="KW-0804">Transcription</keyword>
<feature type="region of interest" description="Disordered" evidence="6">
    <location>
        <begin position="512"/>
        <end position="691"/>
    </location>
</feature>
<evidence type="ECO:0000256" key="5">
    <source>
        <dbReference type="ARBA" id="ARBA00023242"/>
    </source>
</evidence>
<keyword evidence="3" id="KW-0238">DNA-binding</keyword>
<gene>
    <name evidence="10" type="ORF">Hypma_015171</name>
</gene>
<keyword evidence="7" id="KW-0472">Membrane</keyword>
<evidence type="ECO:0000256" key="6">
    <source>
        <dbReference type="SAM" id="MobiDB-lite"/>
    </source>
</evidence>
<dbReference type="InterPro" id="IPR035625">
    <property type="entry name" value="Tfc3-like_eWH"/>
</dbReference>
<comment type="caution">
    <text evidence="10">The sequence shown here is derived from an EMBL/GenBank/DDBJ whole genome shotgun (WGS) entry which is preliminary data.</text>
</comment>
<feature type="compositionally biased region" description="Basic and acidic residues" evidence="6">
    <location>
        <begin position="537"/>
        <end position="547"/>
    </location>
</feature>
<keyword evidence="11" id="KW-1185">Reference proteome</keyword>
<dbReference type="InterPro" id="IPR044210">
    <property type="entry name" value="Tfc3-like"/>
</dbReference>
<feature type="compositionally biased region" description="Pro residues" evidence="6">
    <location>
        <begin position="762"/>
        <end position="777"/>
    </location>
</feature>
<keyword evidence="7" id="KW-1133">Transmembrane helix</keyword>
<evidence type="ECO:0000256" key="2">
    <source>
        <dbReference type="ARBA" id="ARBA00022553"/>
    </source>
</evidence>
<evidence type="ECO:0000259" key="9">
    <source>
        <dbReference type="Pfam" id="PF20222"/>
    </source>
</evidence>
<feature type="transmembrane region" description="Helical" evidence="7">
    <location>
        <begin position="2664"/>
        <end position="2685"/>
    </location>
</feature>
<dbReference type="InterPro" id="IPR046488">
    <property type="entry name" value="Sfc3/Tfc3_C"/>
</dbReference>
<feature type="region of interest" description="Disordered" evidence="6">
    <location>
        <begin position="2341"/>
        <end position="2374"/>
    </location>
</feature>
<feature type="transmembrane region" description="Helical" evidence="7">
    <location>
        <begin position="2697"/>
        <end position="2719"/>
    </location>
</feature>
<dbReference type="CDD" id="cd16169">
    <property type="entry name" value="Tau138_eWH"/>
    <property type="match status" value="1"/>
</dbReference>
<dbReference type="InterPro" id="IPR007309">
    <property type="entry name" value="TFIIIC_Bblock-bd"/>
</dbReference>
<keyword evidence="7" id="KW-0812">Transmembrane</keyword>
<dbReference type="Pfam" id="PF04182">
    <property type="entry name" value="B-block_TFIIIC"/>
    <property type="match status" value="1"/>
</dbReference>
<dbReference type="GO" id="GO:0006384">
    <property type="term" value="P:transcription initiation at RNA polymerase III promoter"/>
    <property type="evidence" value="ECO:0007669"/>
    <property type="project" value="InterPro"/>
</dbReference>